<keyword evidence="13" id="KW-1133">Transmembrane helix</keyword>
<evidence type="ECO:0000256" key="13">
    <source>
        <dbReference type="SAM" id="Phobius"/>
    </source>
</evidence>
<dbReference type="SUPFAM" id="SSF52540">
    <property type="entry name" value="P-loop containing nucleoside triphosphate hydrolases"/>
    <property type="match status" value="1"/>
</dbReference>
<dbReference type="PROSITE" id="PS50067">
    <property type="entry name" value="KINESIN_MOTOR_2"/>
    <property type="match status" value="1"/>
</dbReference>
<keyword evidence="8 10" id="KW-0505">Motor protein</keyword>
<feature type="transmembrane region" description="Helical" evidence="13">
    <location>
        <begin position="1594"/>
        <end position="1624"/>
    </location>
</feature>
<evidence type="ECO:0000313" key="16">
    <source>
        <dbReference type="Proteomes" id="UP000000311"/>
    </source>
</evidence>
<feature type="region of interest" description="Disordered" evidence="12">
    <location>
        <begin position="1633"/>
        <end position="1670"/>
    </location>
</feature>
<keyword evidence="9" id="KW-0206">Cytoskeleton</keyword>
<evidence type="ECO:0000256" key="9">
    <source>
        <dbReference type="ARBA" id="ARBA00023212"/>
    </source>
</evidence>
<protein>
    <submittedName>
        <fullName evidence="15">M-phase phosphoprotein 1</fullName>
    </submittedName>
</protein>
<feature type="binding site" evidence="10">
    <location>
        <begin position="169"/>
        <end position="176"/>
    </location>
    <ligand>
        <name>ATP</name>
        <dbReference type="ChEBI" id="CHEBI:30616"/>
    </ligand>
</feature>
<dbReference type="GO" id="GO:0051231">
    <property type="term" value="P:spindle elongation"/>
    <property type="evidence" value="ECO:0007669"/>
    <property type="project" value="TreeGrafter"/>
</dbReference>
<evidence type="ECO:0000256" key="5">
    <source>
        <dbReference type="ARBA" id="ARBA00022741"/>
    </source>
</evidence>
<reference evidence="15 16" key="1">
    <citation type="journal article" date="2010" name="Science">
        <title>Genomic comparison of the ants Camponotus floridanus and Harpegnathos saltator.</title>
        <authorList>
            <person name="Bonasio R."/>
            <person name="Zhang G."/>
            <person name="Ye C."/>
            <person name="Mutti N.S."/>
            <person name="Fang X."/>
            <person name="Qin N."/>
            <person name="Donahue G."/>
            <person name="Yang P."/>
            <person name="Li Q."/>
            <person name="Li C."/>
            <person name="Zhang P."/>
            <person name="Huang Z."/>
            <person name="Berger S.L."/>
            <person name="Reinberg D."/>
            <person name="Wang J."/>
            <person name="Liebig J."/>
        </authorList>
    </citation>
    <scope>NUCLEOTIDE SEQUENCE [LARGE SCALE GENOMIC DNA]</scope>
    <source>
        <strain evidence="16">C129</strain>
    </source>
</reference>
<keyword evidence="2" id="KW-0963">Cytoplasm</keyword>
<dbReference type="PRINTS" id="PR00380">
    <property type="entry name" value="KINESINHEAVY"/>
</dbReference>
<keyword evidence="16" id="KW-1185">Reference proteome</keyword>
<evidence type="ECO:0000256" key="10">
    <source>
        <dbReference type="PROSITE-ProRule" id="PRU00283"/>
    </source>
</evidence>
<feature type="coiled-coil region" evidence="11">
    <location>
        <begin position="1011"/>
        <end position="1119"/>
    </location>
</feature>
<keyword evidence="13" id="KW-0812">Transmembrane</keyword>
<evidence type="ECO:0000256" key="12">
    <source>
        <dbReference type="SAM" id="MobiDB-lite"/>
    </source>
</evidence>
<evidence type="ECO:0000313" key="15">
    <source>
        <dbReference type="EMBL" id="EFN66913.1"/>
    </source>
</evidence>
<feature type="transmembrane region" description="Helical" evidence="13">
    <location>
        <begin position="1521"/>
        <end position="1540"/>
    </location>
</feature>
<keyword evidence="4" id="KW-0493">Microtubule</keyword>
<dbReference type="GO" id="GO:0005634">
    <property type="term" value="C:nucleus"/>
    <property type="evidence" value="ECO:0007669"/>
    <property type="project" value="TreeGrafter"/>
</dbReference>
<feature type="coiled-coil region" evidence="11">
    <location>
        <begin position="1167"/>
        <end position="1392"/>
    </location>
</feature>
<evidence type="ECO:0000256" key="11">
    <source>
        <dbReference type="SAM" id="Coils"/>
    </source>
</evidence>
<dbReference type="GO" id="GO:0005876">
    <property type="term" value="C:spindle microtubule"/>
    <property type="evidence" value="ECO:0007669"/>
    <property type="project" value="TreeGrafter"/>
</dbReference>
<evidence type="ECO:0000256" key="4">
    <source>
        <dbReference type="ARBA" id="ARBA00022701"/>
    </source>
</evidence>
<name>E2AI05_CAMFO</name>
<evidence type="ECO:0000256" key="7">
    <source>
        <dbReference type="ARBA" id="ARBA00023054"/>
    </source>
</evidence>
<feature type="compositionally biased region" description="Basic residues" evidence="12">
    <location>
        <begin position="1418"/>
        <end position="1427"/>
    </location>
</feature>
<evidence type="ECO:0000259" key="14">
    <source>
        <dbReference type="PROSITE" id="PS50067"/>
    </source>
</evidence>
<dbReference type="GO" id="GO:0008574">
    <property type="term" value="F:plus-end-directed microtubule motor activity"/>
    <property type="evidence" value="ECO:0007669"/>
    <property type="project" value="TreeGrafter"/>
</dbReference>
<dbReference type="SMART" id="SM00129">
    <property type="entry name" value="KISc"/>
    <property type="match status" value="1"/>
</dbReference>
<feature type="compositionally biased region" description="Polar residues" evidence="12">
    <location>
        <begin position="1642"/>
        <end position="1652"/>
    </location>
</feature>
<evidence type="ECO:0000256" key="3">
    <source>
        <dbReference type="ARBA" id="ARBA00022553"/>
    </source>
</evidence>
<dbReference type="Proteomes" id="UP000000311">
    <property type="component" value="Unassembled WGS sequence"/>
</dbReference>
<dbReference type="Pfam" id="PF10233">
    <property type="entry name" value="Cg6151-P"/>
    <property type="match status" value="1"/>
</dbReference>
<evidence type="ECO:0000256" key="2">
    <source>
        <dbReference type="ARBA" id="ARBA00022490"/>
    </source>
</evidence>
<dbReference type="OrthoDB" id="123929at2759"/>
<dbReference type="GO" id="GO:0090307">
    <property type="term" value="P:mitotic spindle assembly"/>
    <property type="evidence" value="ECO:0007669"/>
    <property type="project" value="TreeGrafter"/>
</dbReference>
<keyword evidence="3" id="KW-0597">Phosphoprotein</keyword>
<comment type="subcellular location">
    <subcellularLocation>
        <location evidence="1">Cytoplasm</location>
        <location evidence="1">Cytoskeleton</location>
        <location evidence="1">Spindle</location>
    </subcellularLocation>
</comment>
<organism evidence="16">
    <name type="scientific">Camponotus floridanus</name>
    <name type="common">Florida carpenter ant</name>
    <dbReference type="NCBI Taxonomy" id="104421"/>
    <lineage>
        <taxon>Eukaryota</taxon>
        <taxon>Metazoa</taxon>
        <taxon>Ecdysozoa</taxon>
        <taxon>Arthropoda</taxon>
        <taxon>Hexapoda</taxon>
        <taxon>Insecta</taxon>
        <taxon>Pterygota</taxon>
        <taxon>Neoptera</taxon>
        <taxon>Endopterygota</taxon>
        <taxon>Hymenoptera</taxon>
        <taxon>Apocrita</taxon>
        <taxon>Aculeata</taxon>
        <taxon>Formicoidea</taxon>
        <taxon>Formicidae</taxon>
        <taxon>Formicinae</taxon>
        <taxon>Camponotus</taxon>
    </lineage>
</organism>
<dbReference type="SMART" id="SM01077">
    <property type="entry name" value="Cg6151-P"/>
    <property type="match status" value="1"/>
</dbReference>
<dbReference type="GO" id="GO:0005524">
    <property type="term" value="F:ATP binding"/>
    <property type="evidence" value="ECO:0007669"/>
    <property type="project" value="UniProtKB-UniRule"/>
</dbReference>
<dbReference type="GO" id="GO:0007018">
    <property type="term" value="P:microtubule-based movement"/>
    <property type="evidence" value="ECO:0007669"/>
    <property type="project" value="InterPro"/>
</dbReference>
<proteinExistence type="inferred from homology"/>
<dbReference type="Pfam" id="PF00225">
    <property type="entry name" value="Kinesin"/>
    <property type="match status" value="1"/>
</dbReference>
<dbReference type="PROSITE" id="PS00411">
    <property type="entry name" value="KINESIN_MOTOR_1"/>
    <property type="match status" value="1"/>
</dbReference>
<gene>
    <name evidence="15" type="ORF">EAG_02418</name>
</gene>
<dbReference type="InterPro" id="IPR019365">
    <property type="entry name" value="TVP18/Ca-channel_flower"/>
</dbReference>
<feature type="coiled-coil region" evidence="11">
    <location>
        <begin position="646"/>
        <end position="680"/>
    </location>
</feature>
<dbReference type="InterPro" id="IPR001752">
    <property type="entry name" value="Kinesin_motor_dom"/>
</dbReference>
<dbReference type="InterPro" id="IPR036961">
    <property type="entry name" value="Kinesin_motor_dom_sf"/>
</dbReference>
<dbReference type="GO" id="GO:0072686">
    <property type="term" value="C:mitotic spindle"/>
    <property type="evidence" value="ECO:0007669"/>
    <property type="project" value="TreeGrafter"/>
</dbReference>
<feature type="transmembrane region" description="Helical" evidence="13">
    <location>
        <begin position="1552"/>
        <end position="1574"/>
    </location>
</feature>
<dbReference type="EMBL" id="GL439621">
    <property type="protein sequence ID" value="EFN66913.1"/>
    <property type="molecule type" value="Genomic_DNA"/>
</dbReference>
<feature type="domain" description="Kinesin motor" evidence="14">
    <location>
        <begin position="71"/>
        <end position="482"/>
    </location>
</feature>
<accession>E2AI05</accession>
<feature type="coiled-coil region" evidence="11">
    <location>
        <begin position="726"/>
        <end position="830"/>
    </location>
</feature>
<evidence type="ECO:0000256" key="1">
    <source>
        <dbReference type="ARBA" id="ARBA00004186"/>
    </source>
</evidence>
<dbReference type="GO" id="GO:0016020">
    <property type="term" value="C:membrane"/>
    <property type="evidence" value="ECO:0007669"/>
    <property type="project" value="InterPro"/>
</dbReference>
<sequence>MENTLDSIRPSGNPEDMSYLFGRDPSILAYSQRPVPSKDTKKNLLSLYEIEESHLTNENSSERSDSQTLQTIKVYLRLKPVPKKLKLTEEQQEAYKIINSTTLVTKLPLVDYNTSCIKQSKSNEIISRKFIFSQTFGPEITQFELFEQTVQQQMIDFLAGHNCTIMTYGTTNSGKSYTLQGTTTSPGLIPRALEFVFNNITTRPSPPYKPLHYCDVVNLDALERAQELEGKTKLLNSFNSVDKHQYMNSYKQMQKLLQEESVRPSECHNAHYSVWVSFAEIYNEIVYDLLSSECQKKRMPLKLGTDSSGRAFIKGLKTIYVNSAAEAYQILMAGQYNLKIAATALNAKSSRSHCIFTIILLKYYAENLPDTVEVSTFSFCDLAGSERLKKTLNIGDRLKEAQNINTSLLVLGRCLKSIHEGQLTRTKTDAIGPFRESKLTRLFQRALSGKEHLALIVNVNPLPNLYVETQNVLNFAAIAKKIIIEKKKQMQKKLKSRFSQIIAQNVQKVIDWDSAELESVDWQYPDNAEEIVSECATSDEYLELINENEKLKQEIVTLKRSALIQDFQSRQEMADKYIAMINALEIDWKQRINDVETQHEDALEWAVKQVEEFYKRKLNQLHRNKRSRSDYNEEDNDEDNDLDLTLDELGKENSQLRKKNESLKKMLTELKVTNETLTVEKNKACFELGLSKEDLKVAKNLLEAAQKDICFNLEGKTYIEKMAAQLLAKDDQIKKLKEFLNEAKEEYITITHDIKKKELCIDEQAKIIVENEDKIEDLESQLDQVNICLTERIRIIELLEERSENQNEKLSNAEDKILQLQKEIDQLKKEKSLKFHLEQSKSSEISIQDEYQEIIVKEELIIDNATDLNNTIENIQDEINTKASVNKTERNDSIDSNSIEEISLKTNFKVLQILPSSIECSKSIQTFVETSCQTDITNDKNSEDKIFRVEKDTQTTVTIMVDIQTDCDRPLLKEEAIQTVEVVDDNAKLLKELSIQYNDIQTQYEEECLKVKKLTDNLYDIKKIVQSLKEEDCSNKTIISEYTHSKEMLQKQLSLITEEKQKVEETLLSSNKTSEQKIADYKHEIDKLKKNLSAAQNNAQEYLEKLETIRKEFDNYILKYKQEKEINICKQEFVSIKEDNDINKINLKQFDKHAEDVLQSEKDLETIVKLKEDIVQLNKNLEICQMEKDCTQKALDENNKRLLELENRLDNTTLKEQEKDTEITTLQKELKHMIQRNENTEIMEAELKSTINELTQTKETLLQKEQYVKELNIRLENFDRNAKILNLLEENAKDRQLENERLRNINDELRNNLAQREREMDAFMKNRNETMTKYEILVKNQQEELERQKREVTRYQELFRNQLTPTPNKDDYKKLQNRIELLQDKLKKYETLSINTKAKDNTTSEDEVSVTPGVKMQRQPKRRGRKVVKQDDIPVIELSGSESKRSTRRTALPPPESVEKTRSRKKKLFQENESFTDIEPSPFPSFGEKIASIMQRPGQDPVAKDDAPWWMKYAGRGLGTVGSIIAIFLGAWNCASIFFAQVDCLIGGMWQMIAGFLVIMIEAPCCCLFIDFVQNLSDWVEKKPYWNRAAVYCIIALPAVLLCPGLGSLIGSGLIFTTGIIYGLMSLGRKGSRPDPAGMTSGVGSPQGTVPPTTDHHTTLMEDPDVWRPT</sequence>
<comment type="similarity">
    <text evidence="10">Belongs to the TRAFAC class myosin-kinesin ATPase superfamily. Kinesin family.</text>
</comment>
<keyword evidence="7 11" id="KW-0175">Coiled coil</keyword>
<keyword evidence="13" id="KW-0472">Membrane</keyword>
<dbReference type="InterPro" id="IPR047149">
    <property type="entry name" value="KIF11-like"/>
</dbReference>
<dbReference type="Gene3D" id="3.40.850.10">
    <property type="entry name" value="Kinesin motor domain"/>
    <property type="match status" value="1"/>
</dbReference>
<feature type="region of interest" description="Disordered" evidence="12">
    <location>
        <begin position="1398"/>
        <end position="1465"/>
    </location>
</feature>
<evidence type="ECO:0000256" key="8">
    <source>
        <dbReference type="ARBA" id="ARBA00023175"/>
    </source>
</evidence>
<keyword evidence="6 10" id="KW-0067">ATP-binding</keyword>
<dbReference type="PANTHER" id="PTHR47970:SF29">
    <property type="entry name" value="KINESIN FAMILY MEMBER 20B"/>
    <property type="match status" value="1"/>
</dbReference>
<evidence type="ECO:0000256" key="6">
    <source>
        <dbReference type="ARBA" id="ARBA00022840"/>
    </source>
</evidence>
<dbReference type="OMA" id="CESSIKH"/>
<dbReference type="PANTHER" id="PTHR47970">
    <property type="entry name" value="KINESIN-LIKE PROTEIN KIF11"/>
    <property type="match status" value="1"/>
</dbReference>
<dbReference type="GO" id="GO:0008017">
    <property type="term" value="F:microtubule binding"/>
    <property type="evidence" value="ECO:0007669"/>
    <property type="project" value="InterPro"/>
</dbReference>
<keyword evidence="5 10" id="KW-0547">Nucleotide-binding</keyword>
<dbReference type="InterPro" id="IPR019821">
    <property type="entry name" value="Kinesin_motor_CS"/>
</dbReference>
<dbReference type="STRING" id="104421.E2AI05"/>
<dbReference type="InParanoid" id="E2AI05"/>
<dbReference type="InterPro" id="IPR027417">
    <property type="entry name" value="P-loop_NTPase"/>
</dbReference>